<evidence type="ECO:0000259" key="3">
    <source>
        <dbReference type="Pfam" id="PF03358"/>
    </source>
</evidence>
<accession>A0A445MYS3</accession>
<name>A0A445MYS3_9BACT</name>
<protein>
    <submittedName>
        <fullName evidence="4">NADPH-dependent FMN reductase</fullName>
    </submittedName>
</protein>
<gene>
    <name evidence="4" type="ORF">PITCH_A250002</name>
</gene>
<dbReference type="PANTHER" id="PTHR43278:SF2">
    <property type="entry name" value="IRON-SULFUR FLAVOPROTEIN"/>
    <property type="match status" value="1"/>
</dbReference>
<dbReference type="SUPFAM" id="SSF52218">
    <property type="entry name" value="Flavoproteins"/>
    <property type="match status" value="1"/>
</dbReference>
<dbReference type="PANTHER" id="PTHR43278">
    <property type="entry name" value="NAD(P)H-DEPENDENT FMN-CONTAINING OXIDOREDUCTASE YWQN-RELATED"/>
    <property type="match status" value="1"/>
</dbReference>
<organism evidence="4">
    <name type="scientific">uncultured Desulfobacterium sp</name>
    <dbReference type="NCBI Taxonomy" id="201089"/>
    <lineage>
        <taxon>Bacteria</taxon>
        <taxon>Pseudomonadati</taxon>
        <taxon>Thermodesulfobacteriota</taxon>
        <taxon>Desulfobacteria</taxon>
        <taxon>Desulfobacterales</taxon>
        <taxon>Desulfobacteriaceae</taxon>
        <taxon>Desulfobacterium</taxon>
        <taxon>environmental samples</taxon>
    </lineage>
</organism>
<dbReference type="InterPro" id="IPR005025">
    <property type="entry name" value="FMN_Rdtase-like_dom"/>
</dbReference>
<dbReference type="Pfam" id="PF03358">
    <property type="entry name" value="FMN_red"/>
    <property type="match status" value="1"/>
</dbReference>
<feature type="domain" description="NADPH-dependent FMN reductase-like" evidence="3">
    <location>
        <begin position="1"/>
        <end position="113"/>
    </location>
</feature>
<sequence>MKIVCLLGSPRPEGNSAIIARRFCEAAEGLGCEVRTFALNKLKYRGCQACMTCKTRLDRCVLKDDLSDVLEAVRESDVVVMASPTYYGDLSSQLKAFVDRTFSFLVPDYQTNANPSRLSPGKKLVFIQTQARPDQNAFSDVFPRYEGFFKWYGFDGAYLIRACGVVQAGEVETHKEVLSLAEETARKILNP</sequence>
<dbReference type="AlphaFoldDB" id="A0A445MYS3"/>
<dbReference type="InterPro" id="IPR051796">
    <property type="entry name" value="ISF_SsuE-like"/>
</dbReference>
<reference evidence="4" key="1">
    <citation type="submission" date="2018-01" db="EMBL/GenBank/DDBJ databases">
        <authorList>
            <person name="Regsiter A."/>
            <person name="William W."/>
        </authorList>
    </citation>
    <scope>NUCLEOTIDE SEQUENCE</scope>
    <source>
        <strain evidence="4">TRIP AH-1</strain>
    </source>
</reference>
<proteinExistence type="predicted"/>
<dbReference type="EMBL" id="OJIN01000165">
    <property type="protein sequence ID" value="SPD74573.1"/>
    <property type="molecule type" value="Genomic_DNA"/>
</dbReference>
<dbReference type="GO" id="GO:0016491">
    <property type="term" value="F:oxidoreductase activity"/>
    <property type="evidence" value="ECO:0007669"/>
    <property type="project" value="InterPro"/>
</dbReference>
<dbReference type="Gene3D" id="3.40.50.360">
    <property type="match status" value="1"/>
</dbReference>
<dbReference type="InterPro" id="IPR029039">
    <property type="entry name" value="Flavoprotein-like_sf"/>
</dbReference>
<evidence type="ECO:0000256" key="2">
    <source>
        <dbReference type="ARBA" id="ARBA00022643"/>
    </source>
</evidence>
<keyword evidence="2" id="KW-0288">FMN</keyword>
<keyword evidence="1" id="KW-0285">Flavoprotein</keyword>
<evidence type="ECO:0000313" key="4">
    <source>
        <dbReference type="EMBL" id="SPD74573.1"/>
    </source>
</evidence>
<evidence type="ECO:0000256" key="1">
    <source>
        <dbReference type="ARBA" id="ARBA00022630"/>
    </source>
</evidence>